<feature type="transmembrane region" description="Helical" evidence="1">
    <location>
        <begin position="59"/>
        <end position="79"/>
    </location>
</feature>
<gene>
    <name evidence="2" type="ORF">ACFP85_03765</name>
</gene>
<keyword evidence="1" id="KW-1133">Transmembrane helix</keyword>
<dbReference type="CDD" id="cd21809">
    <property type="entry name" value="ABC-2_lan_permease-like"/>
    <property type="match status" value="1"/>
</dbReference>
<keyword evidence="1" id="KW-0472">Membrane</keyword>
<feature type="transmembrane region" description="Helical" evidence="1">
    <location>
        <begin position="18"/>
        <end position="39"/>
    </location>
</feature>
<dbReference type="EMBL" id="JBHSUS010000001">
    <property type="protein sequence ID" value="MFC6439263.1"/>
    <property type="molecule type" value="Genomic_DNA"/>
</dbReference>
<sequence length="245" mass="27762">MQWLNLWRIEWLKTRRTFVLLMLFLCPLATALFPLAQHLHNGGATIEAKGWDVYWQNAVLMWTFLMMPMFCVLSSALLVQSEHVNQTWRVMLTLPVSQAQLYLVKLLMAWSFVVLAGCLMLLLCAAGVALLVWQGFPAHDAFAYPFIKTMGLVALSCFPMVVFQHAVSWRFTHLMAILTIGLVTTLGISFVARSEYWVYYPWGYPMLALSPADELSHQALLLSGLVGGLMALVTTWWFGKREVGV</sequence>
<keyword evidence="1" id="KW-0812">Transmembrane</keyword>
<feature type="transmembrane region" description="Helical" evidence="1">
    <location>
        <begin position="175"/>
        <end position="199"/>
    </location>
</feature>
<reference evidence="3" key="1">
    <citation type="journal article" date="2019" name="Int. J. Syst. Evol. Microbiol.">
        <title>The Global Catalogue of Microorganisms (GCM) 10K type strain sequencing project: providing services to taxonomists for standard genome sequencing and annotation.</title>
        <authorList>
            <consortium name="The Broad Institute Genomics Platform"/>
            <consortium name="The Broad Institute Genome Sequencing Center for Infectious Disease"/>
            <person name="Wu L."/>
            <person name="Ma J."/>
        </authorList>
    </citation>
    <scope>NUCLEOTIDE SEQUENCE [LARGE SCALE GENOMIC DNA]</scope>
    <source>
        <strain evidence="3">CGMCC 1.16031</strain>
    </source>
</reference>
<name>A0ABW1XIY4_9ALTE</name>
<evidence type="ECO:0000256" key="1">
    <source>
        <dbReference type="SAM" id="Phobius"/>
    </source>
</evidence>
<protein>
    <submittedName>
        <fullName evidence="2">ABC transporter permease</fullName>
    </submittedName>
</protein>
<dbReference type="RefSeq" id="WP_165490695.1">
    <property type="nucleotide sequence ID" value="NZ_JBHSUS010000001.1"/>
</dbReference>
<feature type="transmembrane region" description="Helical" evidence="1">
    <location>
        <begin position="142"/>
        <end position="163"/>
    </location>
</feature>
<feature type="transmembrane region" description="Helical" evidence="1">
    <location>
        <begin position="219"/>
        <end position="239"/>
    </location>
</feature>
<evidence type="ECO:0000313" key="3">
    <source>
        <dbReference type="Proteomes" id="UP001596364"/>
    </source>
</evidence>
<dbReference type="Pfam" id="PF12730">
    <property type="entry name" value="ABC2_membrane_4"/>
    <property type="match status" value="1"/>
</dbReference>
<organism evidence="2 3">
    <name type="scientific">Pseudobowmanella zhangzhouensis</name>
    <dbReference type="NCBI Taxonomy" id="1537679"/>
    <lineage>
        <taxon>Bacteria</taxon>
        <taxon>Pseudomonadati</taxon>
        <taxon>Pseudomonadota</taxon>
        <taxon>Gammaproteobacteria</taxon>
        <taxon>Alteromonadales</taxon>
        <taxon>Alteromonadaceae</taxon>
    </lineage>
</organism>
<accession>A0ABW1XIY4</accession>
<feature type="transmembrane region" description="Helical" evidence="1">
    <location>
        <begin position="107"/>
        <end position="136"/>
    </location>
</feature>
<evidence type="ECO:0000313" key="2">
    <source>
        <dbReference type="EMBL" id="MFC6439263.1"/>
    </source>
</evidence>
<proteinExistence type="predicted"/>
<dbReference type="Proteomes" id="UP001596364">
    <property type="component" value="Unassembled WGS sequence"/>
</dbReference>
<comment type="caution">
    <text evidence="2">The sequence shown here is derived from an EMBL/GenBank/DDBJ whole genome shotgun (WGS) entry which is preliminary data.</text>
</comment>
<keyword evidence="3" id="KW-1185">Reference proteome</keyword>